<dbReference type="Proteomes" id="UP000429607">
    <property type="component" value="Unassembled WGS sequence"/>
</dbReference>
<dbReference type="InterPro" id="IPR004875">
    <property type="entry name" value="DDE_SF_endonuclease_dom"/>
</dbReference>
<dbReference type="PANTHER" id="PTHR19303">
    <property type="entry name" value="TRANSPOSON"/>
    <property type="match status" value="1"/>
</dbReference>
<accession>A0A6A3MXX7</accession>
<dbReference type="Proteomes" id="UP000434957">
    <property type="component" value="Unassembled WGS sequence"/>
</dbReference>
<feature type="domain" description="DDE-1" evidence="1">
    <location>
        <begin position="259"/>
        <end position="424"/>
    </location>
</feature>
<reference evidence="2 4" key="1">
    <citation type="submission" date="2018-09" db="EMBL/GenBank/DDBJ databases">
        <title>Genomic investigation of the strawberry pathogen Phytophthora fragariae indicates pathogenicity is determined by transcriptional variation in three key races.</title>
        <authorList>
            <person name="Adams T.M."/>
            <person name="Armitage A.D."/>
            <person name="Sobczyk M.K."/>
            <person name="Bates H.J."/>
            <person name="Dunwell J.M."/>
            <person name="Nellist C.F."/>
            <person name="Harrison R.J."/>
        </authorList>
    </citation>
    <scope>NUCLEOTIDE SEQUENCE [LARGE SCALE GENOMIC DNA]</scope>
    <source>
        <strain evidence="2 4">SCRP249</strain>
        <strain evidence="3 5">SCRP333</strain>
    </source>
</reference>
<evidence type="ECO:0000313" key="5">
    <source>
        <dbReference type="Proteomes" id="UP000434957"/>
    </source>
</evidence>
<evidence type="ECO:0000313" key="4">
    <source>
        <dbReference type="Proteomes" id="UP000429607"/>
    </source>
</evidence>
<dbReference type="PANTHER" id="PTHR19303:SF57">
    <property type="entry name" value="HTH CENPB-TYPE DOMAIN-CONTAINING PROTEIN"/>
    <property type="match status" value="1"/>
</dbReference>
<dbReference type="AlphaFoldDB" id="A0A6A3MXX7"/>
<evidence type="ECO:0000313" key="2">
    <source>
        <dbReference type="EMBL" id="KAE9036617.1"/>
    </source>
</evidence>
<dbReference type="Pfam" id="PF03184">
    <property type="entry name" value="DDE_1"/>
    <property type="match status" value="1"/>
</dbReference>
<dbReference type="GO" id="GO:0005634">
    <property type="term" value="C:nucleus"/>
    <property type="evidence" value="ECO:0007669"/>
    <property type="project" value="TreeGrafter"/>
</dbReference>
<sequence>MTGLEEELFAPIWRRARQLREGHNHCTANSTLSSRFSGKACMPATPRSSKQRSYTIQQKRDALVLASDIGTKPAADFLGYPPRTVQDWAAQRDAIFDFKGAQVSKTLKGQGRKEIIPFAHGLLTFMKDMRRDEEPLYTALMLEYIKTNHRRWFNNYMSGKKSLISADNAIMRLPQRFSKRHGFTVQVAQHTKKPSADLEETHLKFAVEFWEKHGSNFTEATIFNVDETAIYYDTPPKHILAERVRKGSAKVKYTEKHSARLTAVLTVRADGKKLPILFIVKGMPGGSIEKEELPKYPQGQGHVYCVQENGWMDSRVWSIYAKELLKFQIDVPSVLLVDNFDCHVSEEGQEVTKTETNATVCPLPANSTAVCQPLDVGVMGPLKKTLRALWLTDYRKGYVTASEKRLISIKRTIRAWALIDSETVASSVEKAIPRHPVVEV</sequence>
<protein>
    <recommendedName>
        <fullName evidence="1">DDE-1 domain-containing protein</fullName>
    </recommendedName>
</protein>
<evidence type="ECO:0000259" key="1">
    <source>
        <dbReference type="Pfam" id="PF03184"/>
    </source>
</evidence>
<dbReference type="GO" id="GO:0003677">
    <property type="term" value="F:DNA binding"/>
    <property type="evidence" value="ECO:0007669"/>
    <property type="project" value="TreeGrafter"/>
</dbReference>
<proteinExistence type="predicted"/>
<dbReference type="EMBL" id="QXFV01000469">
    <property type="protein sequence ID" value="KAE9036617.1"/>
    <property type="molecule type" value="Genomic_DNA"/>
</dbReference>
<dbReference type="InterPro" id="IPR050863">
    <property type="entry name" value="CenT-Element_Derived"/>
</dbReference>
<dbReference type="EMBL" id="QXFT01000150">
    <property type="protein sequence ID" value="KAE9353013.1"/>
    <property type="molecule type" value="Genomic_DNA"/>
</dbReference>
<name>A0A6A3MXX7_9STRA</name>
<keyword evidence="5" id="KW-1185">Reference proteome</keyword>
<evidence type="ECO:0000313" key="3">
    <source>
        <dbReference type="EMBL" id="KAE9353013.1"/>
    </source>
</evidence>
<gene>
    <name evidence="2" type="ORF">PR001_g8740</name>
    <name evidence="3" type="ORF">PR003_g4084</name>
</gene>
<organism evidence="2 4">
    <name type="scientific">Phytophthora rubi</name>
    <dbReference type="NCBI Taxonomy" id="129364"/>
    <lineage>
        <taxon>Eukaryota</taxon>
        <taxon>Sar</taxon>
        <taxon>Stramenopiles</taxon>
        <taxon>Oomycota</taxon>
        <taxon>Peronosporomycetes</taxon>
        <taxon>Peronosporales</taxon>
        <taxon>Peronosporaceae</taxon>
        <taxon>Phytophthora</taxon>
    </lineage>
</organism>
<comment type="caution">
    <text evidence="2">The sequence shown here is derived from an EMBL/GenBank/DDBJ whole genome shotgun (WGS) entry which is preliminary data.</text>
</comment>